<evidence type="ECO:0000313" key="3">
    <source>
        <dbReference type="Proteomes" id="UP000309033"/>
    </source>
</evidence>
<evidence type="ECO:0000256" key="1">
    <source>
        <dbReference type="SAM" id="SignalP"/>
    </source>
</evidence>
<comment type="caution">
    <text evidence="2">The sequence shown here is derived from an EMBL/GenBank/DDBJ whole genome shotgun (WGS) entry which is preliminary data.</text>
</comment>
<gene>
    <name evidence="2" type="ORF">FED44_00515</name>
</gene>
<feature type="chain" id="PRO_5024372751" description="DUF3472 domain-containing protein" evidence="1">
    <location>
        <begin position="31"/>
        <end position="356"/>
    </location>
</feature>
<keyword evidence="3" id="KW-1185">Reference proteome</keyword>
<sequence length="356" mass="37344">MKATRHTGVLGALMAFLLVGALLGAPPAQAVAGQGYAYMWMNYAAAPLQTTFAPRQEYSANSAGGPAANTFVRTGTGAYTVTMRYLGLVGGTVQVTAYGVDSTRCGVGGWAPAGDDLKVYVYCFNPAGQPANSAFDVSFTNPGYSAGALGYVWSYQTGYSAYAWTTLTGAYQFNSLGGANAVLGGYTLRFPGLASQGGHVQVTAYGGSPNRCKVVNWYPSGGDAMVGVTCHDAAGVPTPTLFTATFTDRSGPFGTSRHRAYVFANQPTSASYTPALAYQHNSAGYSNTVQRLGVGDYVIRMPGMPLEHGIVHVTAYGSSPDYCKVYNWYPGDGVYVRCFTTAGSPADTQFNAAFSE</sequence>
<name>A0A5R8ZJV3_9ACTN</name>
<proteinExistence type="predicted"/>
<dbReference type="EMBL" id="VANP01000001">
    <property type="protein sequence ID" value="TLP66049.1"/>
    <property type="molecule type" value="Genomic_DNA"/>
</dbReference>
<dbReference type="Proteomes" id="UP000309033">
    <property type="component" value="Unassembled WGS sequence"/>
</dbReference>
<accession>A0A5R8ZJV3</accession>
<feature type="signal peptide" evidence="1">
    <location>
        <begin position="1"/>
        <end position="30"/>
    </location>
</feature>
<dbReference type="AlphaFoldDB" id="A0A5R8ZJV3"/>
<reference evidence="2" key="1">
    <citation type="submission" date="2019-05" db="EMBL/GenBank/DDBJ databases">
        <title>Isolation, diversity and antifungal activity of Actinobacteria from wheat.</title>
        <authorList>
            <person name="Yu B."/>
        </authorList>
    </citation>
    <scope>NUCLEOTIDE SEQUENCE [LARGE SCALE GENOMIC DNA]</scope>
    <source>
        <strain evidence="2">NEAU-HEGS1-5</strain>
    </source>
</reference>
<protein>
    <recommendedName>
        <fullName evidence="4">DUF3472 domain-containing protein</fullName>
    </recommendedName>
</protein>
<keyword evidence="1" id="KW-0732">Signal</keyword>
<evidence type="ECO:0008006" key="4">
    <source>
        <dbReference type="Google" id="ProtNLM"/>
    </source>
</evidence>
<evidence type="ECO:0000313" key="2">
    <source>
        <dbReference type="EMBL" id="TLP66049.1"/>
    </source>
</evidence>
<dbReference type="OrthoDB" id="3806195at2"/>
<organism evidence="2 3">
    <name type="scientific">Microbispora triticiradicis</name>
    <dbReference type="NCBI Taxonomy" id="2200763"/>
    <lineage>
        <taxon>Bacteria</taxon>
        <taxon>Bacillati</taxon>
        <taxon>Actinomycetota</taxon>
        <taxon>Actinomycetes</taxon>
        <taxon>Streptosporangiales</taxon>
        <taxon>Streptosporangiaceae</taxon>
        <taxon>Microbispora</taxon>
    </lineage>
</organism>